<keyword evidence="3" id="KW-1185">Reference proteome</keyword>
<evidence type="ECO:0000313" key="3">
    <source>
        <dbReference type="Proteomes" id="UP000299102"/>
    </source>
</evidence>
<evidence type="ECO:0000313" key="2">
    <source>
        <dbReference type="EMBL" id="GBP19342.1"/>
    </source>
</evidence>
<reference evidence="2 3" key="1">
    <citation type="journal article" date="2019" name="Commun. Biol.">
        <title>The bagworm genome reveals a unique fibroin gene that provides high tensile strength.</title>
        <authorList>
            <person name="Kono N."/>
            <person name="Nakamura H."/>
            <person name="Ohtoshi R."/>
            <person name="Tomita M."/>
            <person name="Numata K."/>
            <person name="Arakawa K."/>
        </authorList>
    </citation>
    <scope>NUCLEOTIDE SEQUENCE [LARGE SCALE GENOMIC DNA]</scope>
</reference>
<accession>A0A4C1TZ49</accession>
<comment type="caution">
    <text evidence="2">The sequence shown here is derived from an EMBL/GenBank/DDBJ whole genome shotgun (WGS) entry which is preliminary data.</text>
</comment>
<feature type="region of interest" description="Disordered" evidence="1">
    <location>
        <begin position="26"/>
        <end position="68"/>
    </location>
</feature>
<protein>
    <submittedName>
        <fullName evidence="2">Uncharacterized protein</fullName>
    </submittedName>
</protein>
<organism evidence="2 3">
    <name type="scientific">Eumeta variegata</name>
    <name type="common">Bagworm moth</name>
    <name type="synonym">Eumeta japonica</name>
    <dbReference type="NCBI Taxonomy" id="151549"/>
    <lineage>
        <taxon>Eukaryota</taxon>
        <taxon>Metazoa</taxon>
        <taxon>Ecdysozoa</taxon>
        <taxon>Arthropoda</taxon>
        <taxon>Hexapoda</taxon>
        <taxon>Insecta</taxon>
        <taxon>Pterygota</taxon>
        <taxon>Neoptera</taxon>
        <taxon>Endopterygota</taxon>
        <taxon>Lepidoptera</taxon>
        <taxon>Glossata</taxon>
        <taxon>Ditrysia</taxon>
        <taxon>Tineoidea</taxon>
        <taxon>Psychidae</taxon>
        <taxon>Oiketicinae</taxon>
        <taxon>Eumeta</taxon>
    </lineage>
</organism>
<gene>
    <name evidence="2" type="ORF">EVAR_12383_1</name>
</gene>
<feature type="compositionally biased region" description="Basic and acidic residues" evidence="1">
    <location>
        <begin position="39"/>
        <end position="60"/>
    </location>
</feature>
<evidence type="ECO:0000256" key="1">
    <source>
        <dbReference type="SAM" id="MobiDB-lite"/>
    </source>
</evidence>
<dbReference type="Proteomes" id="UP000299102">
    <property type="component" value="Unassembled WGS sequence"/>
</dbReference>
<dbReference type="EMBL" id="BGZK01000107">
    <property type="protein sequence ID" value="GBP19342.1"/>
    <property type="molecule type" value="Genomic_DNA"/>
</dbReference>
<sequence length="81" mass="8931">MNAGCTHESMTPCLIRLSRACERERGTSDLFHPSADASESSRDSGRNNDLHPERKVHEAFQGKGGPGIVPVCRRASRLNLR</sequence>
<proteinExistence type="predicted"/>
<dbReference type="AlphaFoldDB" id="A0A4C1TZ49"/>
<name>A0A4C1TZ49_EUMVA</name>